<dbReference type="PANTHER" id="PTHR11048:SF28">
    <property type="entry name" value="4-HYDROXYBENZOATE POLYPRENYLTRANSFERASE, MITOCHONDRIAL"/>
    <property type="match status" value="1"/>
</dbReference>
<dbReference type="InterPro" id="IPR000537">
    <property type="entry name" value="UbiA_prenyltransferase"/>
</dbReference>
<comment type="catalytic activity">
    <reaction evidence="14">
        <text>an all-trans-polyprenyl diphosphate + 4-hydroxybenzoate = a 4-hydroxy-3-(all-trans-polyprenyl)benzoate + diphosphate</text>
        <dbReference type="Rhea" id="RHEA:44504"/>
        <dbReference type="Rhea" id="RHEA-COMP:9514"/>
        <dbReference type="Rhea" id="RHEA-COMP:9564"/>
        <dbReference type="ChEBI" id="CHEBI:17879"/>
        <dbReference type="ChEBI" id="CHEBI:33019"/>
        <dbReference type="ChEBI" id="CHEBI:58914"/>
        <dbReference type="ChEBI" id="CHEBI:78396"/>
        <dbReference type="EC" id="2.5.1.39"/>
    </reaction>
    <physiologicalReaction direction="left-to-right" evidence="14">
        <dbReference type="Rhea" id="RHEA:44505"/>
    </physiologicalReaction>
</comment>
<keyword evidence="7 15" id="KW-0999">Mitochondrion inner membrane</keyword>
<dbReference type="PANTHER" id="PTHR11048">
    <property type="entry name" value="PRENYLTRANSFERASES"/>
    <property type="match status" value="1"/>
</dbReference>
<dbReference type="EMBL" id="NWSH01000480">
    <property type="protein sequence ID" value="PCG76093.1"/>
    <property type="molecule type" value="Genomic_DNA"/>
</dbReference>
<reference evidence="16" key="1">
    <citation type="submission" date="2017-09" db="EMBL/GenBank/DDBJ databases">
        <title>Contemporary evolution of a Lepidopteran species, Heliothis virescens, in response to modern agricultural practices.</title>
        <authorList>
            <person name="Fritz M.L."/>
            <person name="Deyonke A.M."/>
            <person name="Papanicolaou A."/>
            <person name="Micinski S."/>
            <person name="Westbrook J."/>
            <person name="Gould F."/>
        </authorList>
    </citation>
    <scope>NUCLEOTIDE SEQUENCE [LARGE SCALE GENOMIC DNA]</scope>
    <source>
        <strain evidence="16">HvINT-</strain>
        <tissue evidence="16">Whole body</tissue>
    </source>
</reference>
<evidence type="ECO:0000256" key="14">
    <source>
        <dbReference type="ARBA" id="ARBA00051182"/>
    </source>
</evidence>
<evidence type="ECO:0000313" key="16">
    <source>
        <dbReference type="EMBL" id="PCG76093.1"/>
    </source>
</evidence>
<dbReference type="GO" id="GO:0005743">
    <property type="term" value="C:mitochondrial inner membrane"/>
    <property type="evidence" value="ECO:0007669"/>
    <property type="project" value="UniProtKB-SubCell"/>
</dbReference>
<comment type="pathway">
    <text evidence="15">Cofactor biosynthesis; ubiquinone biosynthesis.</text>
</comment>
<evidence type="ECO:0000256" key="13">
    <source>
        <dbReference type="ARBA" id="ARBA00050454"/>
    </source>
</evidence>
<evidence type="ECO:0000256" key="6">
    <source>
        <dbReference type="ARBA" id="ARBA00022692"/>
    </source>
</evidence>
<evidence type="ECO:0000256" key="3">
    <source>
        <dbReference type="ARBA" id="ARBA00005985"/>
    </source>
</evidence>
<proteinExistence type="inferred from homology"/>
<evidence type="ECO:0000256" key="4">
    <source>
        <dbReference type="ARBA" id="ARBA00022679"/>
    </source>
</evidence>
<feature type="transmembrane region" description="Helical" evidence="15">
    <location>
        <begin position="252"/>
        <end position="273"/>
    </location>
</feature>
<evidence type="ECO:0000256" key="2">
    <source>
        <dbReference type="ARBA" id="ARBA00004141"/>
    </source>
</evidence>
<dbReference type="InterPro" id="IPR039653">
    <property type="entry name" value="Prenyltransferase"/>
</dbReference>
<comment type="function">
    <text evidence="15">Catalyzes the prenylation of para-hydroxybenzoate (PHB) with an all-trans polyprenyl group. Mediates the second step in the final reaction sequence of coenzyme Q (CoQ) biosynthesis, which is the condensation of the polyisoprenoid side chain with PHB, generating the first membrane-bound Q intermediate.</text>
</comment>
<dbReference type="UniPathway" id="UPA00232"/>
<feature type="transmembrane region" description="Helical" evidence="15">
    <location>
        <begin position="128"/>
        <end position="148"/>
    </location>
</feature>
<comment type="catalytic activity">
    <reaction evidence="12">
        <text>all-trans-decaprenyl diphosphate + 4-hydroxybenzoate = 4-hydroxy-3-(all-trans-decaprenyl)benzoate + diphosphate</text>
        <dbReference type="Rhea" id="RHEA:44564"/>
        <dbReference type="ChEBI" id="CHEBI:17879"/>
        <dbReference type="ChEBI" id="CHEBI:33019"/>
        <dbReference type="ChEBI" id="CHEBI:60721"/>
        <dbReference type="ChEBI" id="CHEBI:84503"/>
        <dbReference type="EC" id="2.5.1.39"/>
    </reaction>
    <physiologicalReaction direction="left-to-right" evidence="12">
        <dbReference type="Rhea" id="RHEA:44565"/>
    </physiologicalReaction>
</comment>
<comment type="subcellular location">
    <subcellularLocation>
        <location evidence="2">Membrane</location>
        <topology evidence="2">Multi-pass membrane protein</topology>
    </subcellularLocation>
    <subcellularLocation>
        <location evidence="15">Mitochondrion inner membrane</location>
        <topology evidence="15">Multi-pass membrane protein</topology>
        <orientation evidence="15">Matrix side</orientation>
    </subcellularLocation>
</comment>
<comment type="similarity">
    <text evidence="3 15">Belongs to the UbiA prenyltransferase family.</text>
</comment>
<dbReference type="FunFam" id="1.10.357.140:FF:000003">
    <property type="entry name" value="4-hydroxybenzoate polyprenyltransferase, mitochondrial"/>
    <property type="match status" value="1"/>
</dbReference>
<name>A0A2A4JX67_HELVI</name>
<organism evidence="16">
    <name type="scientific">Heliothis virescens</name>
    <name type="common">Tobacco budworm moth</name>
    <dbReference type="NCBI Taxonomy" id="7102"/>
    <lineage>
        <taxon>Eukaryota</taxon>
        <taxon>Metazoa</taxon>
        <taxon>Ecdysozoa</taxon>
        <taxon>Arthropoda</taxon>
        <taxon>Hexapoda</taxon>
        <taxon>Insecta</taxon>
        <taxon>Pterygota</taxon>
        <taxon>Neoptera</taxon>
        <taxon>Endopterygota</taxon>
        <taxon>Lepidoptera</taxon>
        <taxon>Glossata</taxon>
        <taxon>Ditrysia</taxon>
        <taxon>Noctuoidea</taxon>
        <taxon>Noctuidae</taxon>
        <taxon>Heliothinae</taxon>
        <taxon>Heliothis</taxon>
    </lineage>
</organism>
<keyword evidence="15" id="KW-0496">Mitochondrion</keyword>
<dbReference type="HAMAP" id="MF_01635">
    <property type="entry name" value="UbiA"/>
    <property type="match status" value="1"/>
</dbReference>
<keyword evidence="6 15" id="KW-0812">Transmembrane</keyword>
<evidence type="ECO:0000256" key="8">
    <source>
        <dbReference type="ARBA" id="ARBA00022946"/>
    </source>
</evidence>
<keyword evidence="8" id="KW-0809">Transit peptide</keyword>
<keyword evidence="10 15" id="KW-0472">Membrane</keyword>
<dbReference type="CDD" id="cd13959">
    <property type="entry name" value="PT_UbiA_COQ2"/>
    <property type="match status" value="1"/>
</dbReference>
<dbReference type="GO" id="GO:0006744">
    <property type="term" value="P:ubiquinone biosynthetic process"/>
    <property type="evidence" value="ECO:0007669"/>
    <property type="project" value="UniProtKB-UniRule"/>
</dbReference>
<evidence type="ECO:0000256" key="15">
    <source>
        <dbReference type="HAMAP-Rule" id="MF_03189"/>
    </source>
</evidence>
<evidence type="ECO:0000256" key="5">
    <source>
        <dbReference type="ARBA" id="ARBA00022688"/>
    </source>
</evidence>
<protein>
    <recommendedName>
        <fullName evidence="15">4-hydroxybenzoate polyprenyltransferase, mitochondrial</fullName>
        <shortName evidence="15">4-HB polyprenyltransferase</shortName>
        <ecNumber evidence="15">2.5.1.39</ecNumber>
    </recommendedName>
    <alternativeName>
        <fullName evidence="15">Para-hydroxybenzoate--polyprenyltransferase</fullName>
        <shortName evidence="15">PHB:PPT</shortName>
        <shortName evidence="15">PHB:polyprenyltransferase</shortName>
    </alternativeName>
</protein>
<dbReference type="AlphaFoldDB" id="A0A2A4JX67"/>
<dbReference type="STRING" id="7102.A0A2A4JX67"/>
<dbReference type="InterPro" id="IPR006370">
    <property type="entry name" value="HB_polyprenyltransferase-like"/>
</dbReference>
<evidence type="ECO:0000256" key="1">
    <source>
        <dbReference type="ARBA" id="ARBA00001946"/>
    </source>
</evidence>
<keyword evidence="5 15" id="KW-0831">Ubiquinone biosynthesis</keyword>
<dbReference type="GO" id="GO:0008412">
    <property type="term" value="F:4-hydroxybenzoate polyprenyltransferase activity"/>
    <property type="evidence" value="ECO:0007669"/>
    <property type="project" value="UniProtKB-EC"/>
</dbReference>
<dbReference type="InterPro" id="IPR044878">
    <property type="entry name" value="UbiA_sf"/>
</dbReference>
<dbReference type="EC" id="2.5.1.39" evidence="15"/>
<comment type="cofactor">
    <cofactor evidence="1 15">
        <name>Mg(2+)</name>
        <dbReference type="ChEBI" id="CHEBI:18420"/>
    </cofactor>
</comment>
<keyword evidence="4 15" id="KW-0808">Transferase</keyword>
<feature type="transmembrane region" description="Helical" evidence="15">
    <location>
        <begin position="225"/>
        <end position="243"/>
    </location>
</feature>
<dbReference type="Pfam" id="PF01040">
    <property type="entry name" value="UbiA"/>
    <property type="match status" value="1"/>
</dbReference>
<evidence type="ECO:0000256" key="10">
    <source>
        <dbReference type="ARBA" id="ARBA00023136"/>
    </source>
</evidence>
<dbReference type="Gene3D" id="1.10.357.140">
    <property type="entry name" value="UbiA prenyltransferase"/>
    <property type="match status" value="1"/>
</dbReference>
<evidence type="ECO:0000256" key="12">
    <source>
        <dbReference type="ARBA" id="ARBA00049890"/>
    </source>
</evidence>
<comment type="catalytic activity">
    <reaction evidence="13">
        <text>all-trans-nonaprenyl diphosphate + 4-hydroxybenzoate = 4-hydroxy-3-(all-trans-nonaprenyl)benzoate + diphosphate</text>
        <dbReference type="Rhea" id="RHEA:17709"/>
        <dbReference type="ChEBI" id="CHEBI:17879"/>
        <dbReference type="ChEBI" id="CHEBI:33019"/>
        <dbReference type="ChEBI" id="CHEBI:58391"/>
        <dbReference type="ChEBI" id="CHEBI:84502"/>
        <dbReference type="EC" id="2.5.1.39"/>
    </reaction>
    <physiologicalReaction direction="left-to-right" evidence="13">
        <dbReference type="Rhea" id="RHEA:17710"/>
    </physiologicalReaction>
</comment>
<dbReference type="GO" id="GO:0008299">
    <property type="term" value="P:isoprenoid biosynthetic process"/>
    <property type="evidence" value="ECO:0007669"/>
    <property type="project" value="UniProtKB-UniRule"/>
</dbReference>
<sequence>MLNSSIKMYKLSQITSLIQKSIYLNTKRKISNYPPLPYSCICGQVYLKKAYPNHRYEITRVHSTQSDQHRQKVVIETTTPKIVINKLGEKLPGQKFPDRTDLDEKAGFWKDKVDPYVKLARWDRPIGVYLLYWPCAWSIALGSLPGTVPLQSSLYTAGLFLVGAGLMRGAGCTINDLWDRDVDAQVERTKNRPLVTGAVSETQAVVFLAAQLSLALAVLLQLNCYSIVLGASSMLLVVTYPLAKRFTGYPQIFLGATFNWGALLGYSAVTGALDLSVCGPLYIGALAWTVVYDTIYAHQDKEDDMKVGVKSTALTFGAHTRPALSACLAASAAALALAGHNAGLGLAYQLAVVAYVAHAAQQIYTLDTENPEDCASKFKSNSSVGAIILMGILAGGYKQYIDNMADNVNHEDTTKSCLFS</sequence>
<keyword evidence="11 15" id="KW-0414">Isoprene biosynthesis</keyword>
<evidence type="ECO:0000256" key="11">
    <source>
        <dbReference type="ARBA" id="ARBA00023229"/>
    </source>
</evidence>
<evidence type="ECO:0000256" key="9">
    <source>
        <dbReference type="ARBA" id="ARBA00022989"/>
    </source>
</evidence>
<dbReference type="FunFam" id="1.20.120.1780:FF:000001">
    <property type="entry name" value="4-hydroxybenzoate octaprenyltransferase"/>
    <property type="match status" value="1"/>
</dbReference>
<comment type="caution">
    <text evidence="16">The sequence shown here is derived from an EMBL/GenBank/DDBJ whole genome shotgun (WGS) entry which is preliminary data.</text>
</comment>
<gene>
    <name evidence="15" type="primary">coq2</name>
    <name evidence="16" type="ORF">B5V51_10299</name>
</gene>
<dbReference type="NCBIfam" id="TIGR01474">
    <property type="entry name" value="ubiA_proteo"/>
    <property type="match status" value="1"/>
</dbReference>
<accession>A0A2A4JX67</accession>
<keyword evidence="9 15" id="KW-1133">Transmembrane helix</keyword>
<evidence type="ECO:0000256" key="7">
    <source>
        <dbReference type="ARBA" id="ARBA00022792"/>
    </source>
</evidence>